<comment type="caution">
    <text evidence="1">The sequence shown here is derived from an EMBL/GenBank/DDBJ whole genome shotgun (WGS) entry which is preliminary data.</text>
</comment>
<evidence type="ECO:0000313" key="2">
    <source>
        <dbReference type="Proteomes" id="UP000252355"/>
    </source>
</evidence>
<dbReference type="Proteomes" id="UP000252355">
    <property type="component" value="Unassembled WGS sequence"/>
</dbReference>
<reference evidence="1 2" key="1">
    <citation type="submission" date="2018-05" db="EMBL/GenBank/DDBJ databases">
        <title>A metagenomic window into the 2 km-deep terrestrial subsurface aquifer revealed taxonomically and functionally diverse microbial community comprising novel uncultured bacterial lineages.</title>
        <authorList>
            <person name="Kadnikov V.V."/>
            <person name="Mardanov A.V."/>
            <person name="Beletsky A.V."/>
            <person name="Banks D."/>
            <person name="Pimenov N.V."/>
            <person name="Frank Y.A."/>
            <person name="Karnachuk O.V."/>
            <person name="Ravin N.V."/>
        </authorList>
    </citation>
    <scope>NUCLEOTIDE SEQUENCE [LARGE SCALE GENOMIC DNA]</scope>
    <source>
        <strain evidence="1">BY5</strain>
    </source>
</reference>
<protein>
    <recommendedName>
        <fullName evidence="3">Lipoprotein</fullName>
    </recommendedName>
</protein>
<dbReference type="EMBL" id="QOQW01000010">
    <property type="protein sequence ID" value="RCK79782.1"/>
    <property type="molecule type" value="Genomic_DNA"/>
</dbReference>
<name>A0A367ZQZ4_9BACT</name>
<dbReference type="PROSITE" id="PS51257">
    <property type="entry name" value="PROKAR_LIPOPROTEIN"/>
    <property type="match status" value="1"/>
</dbReference>
<proteinExistence type="predicted"/>
<organism evidence="1 2">
    <name type="scientific">Candidatus Ozemobacter sibiricus</name>
    <dbReference type="NCBI Taxonomy" id="2268124"/>
    <lineage>
        <taxon>Bacteria</taxon>
        <taxon>Candidatus Ozemobacteria</taxon>
        <taxon>Candidatus Ozemobacterales</taxon>
        <taxon>Candidatus Ozemobacteraceae</taxon>
        <taxon>Candidatus Ozemobacter</taxon>
    </lineage>
</organism>
<dbReference type="AlphaFoldDB" id="A0A367ZQZ4"/>
<accession>A0A367ZQZ4</accession>
<gene>
    <name evidence="1" type="ORF">OZSIB_3936</name>
</gene>
<evidence type="ECO:0000313" key="1">
    <source>
        <dbReference type="EMBL" id="RCK79782.1"/>
    </source>
</evidence>
<evidence type="ECO:0008006" key="3">
    <source>
        <dbReference type="Google" id="ProtNLM"/>
    </source>
</evidence>
<sequence>MTRVPFKVVALAVGILLCLPGVIGCNLYDGIDSALTARTDEDLLAEGDLALAAADYAAAAERFDALLERGNAGDPVLRGKGETLAGQGGFAVLRSLDALQNGIGPYDRAPVCFRTAWLARDRQLVSQGLSWMSRLARPERPDRIARGLMKVGIATRLLLDKYDTNNNRRLDAYDEIDFDTNDGKTPPWPTLYRDLVSGPAADGETLEQAFADLALGFDGRGEPWTLISPVLGQTFTGTYTDSNRATIRAVGDLIERLQAANPYFEVNLASFAAAIRALDGGDD</sequence>